<dbReference type="Pfam" id="PF05036">
    <property type="entry name" value="SPOR"/>
    <property type="match status" value="1"/>
</dbReference>
<dbReference type="PANTHER" id="PTHR38731:SF1">
    <property type="entry name" value="FECR PROTEIN DOMAIN-CONTAINING PROTEIN"/>
    <property type="match status" value="1"/>
</dbReference>
<evidence type="ECO:0000259" key="2">
    <source>
        <dbReference type="PROSITE" id="PS51724"/>
    </source>
</evidence>
<organism evidence="3 4">
    <name type="scientific">Accumulibacter regalis</name>
    <dbReference type="NCBI Taxonomy" id="522306"/>
    <lineage>
        <taxon>Bacteria</taxon>
        <taxon>Pseudomonadati</taxon>
        <taxon>Pseudomonadota</taxon>
        <taxon>Betaproteobacteria</taxon>
        <taxon>Candidatus Accumulibacter</taxon>
    </lineage>
</organism>
<gene>
    <name evidence="3" type="ORF">AW11_03251</name>
</gene>
<reference evidence="3" key="1">
    <citation type="submission" date="2014-02" db="EMBL/GenBank/DDBJ databases">
        <title>Expanding our view of genomic diversity in Candidatus Accumulibacter clades.</title>
        <authorList>
            <person name="Skennerton C.T."/>
            <person name="Barr J.J."/>
            <person name="Slater F.R."/>
            <person name="Bond P.L."/>
            <person name="Tyson G.W."/>
        </authorList>
    </citation>
    <scope>NUCLEOTIDE SEQUENCE [LARGE SCALE GENOMIC DNA]</scope>
</reference>
<dbReference type="Pfam" id="PF04773">
    <property type="entry name" value="FecR"/>
    <property type="match status" value="1"/>
</dbReference>
<dbReference type="InterPro" id="IPR036680">
    <property type="entry name" value="SPOR-like_sf"/>
</dbReference>
<feature type="signal peptide" evidence="1">
    <location>
        <begin position="1"/>
        <end position="26"/>
    </location>
</feature>
<dbReference type="AlphaFoldDB" id="A0A011Q9W9"/>
<dbReference type="Proteomes" id="UP000022141">
    <property type="component" value="Unassembled WGS sequence"/>
</dbReference>
<keyword evidence="4" id="KW-1185">Reference proteome</keyword>
<sequence>MNRHRVQTLLGGCLLAGVLLPLPSTGAEQANAIVDALQMPAWIERQGVRHALVPGTILANQDKLVTGADARVRIQLADGSVLALGDNSEMRLNALGVREKPVFTAAIDVPHGSLRFTTGAFSRQHRERAINLRFGALTAGVRGTDLWGSADADGDRVCLLEGTITVVPPDDQAQQLSAPATCYLASRGATPTLSEAASAGQLSMWAAQAGIQSGNGEATRAGRWLLELAVLDSEAAALALYDRARAAGYAARIMPRAAAGGGYHYAVRVTQLATKNDAAALAVRVGQALRLASPRVSRY</sequence>
<dbReference type="Gene3D" id="3.30.70.1070">
    <property type="entry name" value="Sporulation related repeat"/>
    <property type="match status" value="1"/>
</dbReference>
<comment type="caution">
    <text evidence="3">The sequence shown here is derived from an EMBL/GenBank/DDBJ whole genome shotgun (WGS) entry which is preliminary data.</text>
</comment>
<dbReference type="PANTHER" id="PTHR38731">
    <property type="entry name" value="LIPL45-RELATED LIPOPROTEIN-RELATED"/>
    <property type="match status" value="1"/>
</dbReference>
<keyword evidence="1" id="KW-0732">Signal</keyword>
<evidence type="ECO:0000313" key="3">
    <source>
        <dbReference type="EMBL" id="EXI86042.1"/>
    </source>
</evidence>
<dbReference type="PROSITE" id="PS51724">
    <property type="entry name" value="SPOR"/>
    <property type="match status" value="1"/>
</dbReference>
<evidence type="ECO:0000256" key="1">
    <source>
        <dbReference type="SAM" id="SignalP"/>
    </source>
</evidence>
<protein>
    <submittedName>
        <fullName evidence="3">FecR protein</fullName>
    </submittedName>
</protein>
<feature type="chain" id="PRO_5001463139" evidence="1">
    <location>
        <begin position="27"/>
        <end position="299"/>
    </location>
</feature>
<dbReference type="Gene3D" id="2.60.120.1440">
    <property type="match status" value="1"/>
</dbReference>
<dbReference type="STRING" id="1454004.AW11_03251"/>
<evidence type="ECO:0000313" key="4">
    <source>
        <dbReference type="Proteomes" id="UP000022141"/>
    </source>
</evidence>
<dbReference type="EMBL" id="JEMY01000046">
    <property type="protein sequence ID" value="EXI86042.1"/>
    <property type="molecule type" value="Genomic_DNA"/>
</dbReference>
<proteinExistence type="predicted"/>
<dbReference type="InterPro" id="IPR006860">
    <property type="entry name" value="FecR"/>
</dbReference>
<feature type="domain" description="SPOR" evidence="2">
    <location>
        <begin position="218"/>
        <end position="298"/>
    </location>
</feature>
<dbReference type="InterPro" id="IPR007730">
    <property type="entry name" value="SPOR-like_dom"/>
</dbReference>
<dbReference type="PATRIC" id="fig|1454004.3.peg.3353"/>
<dbReference type="SUPFAM" id="SSF110997">
    <property type="entry name" value="Sporulation related repeat"/>
    <property type="match status" value="1"/>
</dbReference>
<name>A0A011Q9W9_ACCRE</name>
<accession>A0A011Q9W9</accession>
<dbReference type="GO" id="GO:0042834">
    <property type="term" value="F:peptidoglycan binding"/>
    <property type="evidence" value="ECO:0007669"/>
    <property type="project" value="InterPro"/>
</dbReference>
<dbReference type="eggNOG" id="COG4254">
    <property type="taxonomic scope" value="Bacteria"/>
</dbReference>